<dbReference type="GO" id="GO:0000139">
    <property type="term" value="C:Golgi membrane"/>
    <property type="evidence" value="ECO:0007669"/>
    <property type="project" value="TreeGrafter"/>
</dbReference>
<dbReference type="InterPro" id="IPR040096">
    <property type="entry name" value="Ric1"/>
</dbReference>
<evidence type="ECO:0000313" key="2">
    <source>
        <dbReference type="EMBL" id="ETO27068.1"/>
    </source>
</evidence>
<keyword evidence="3" id="KW-1185">Reference proteome</keyword>
<dbReference type="PANTHER" id="PTHR22746">
    <property type="entry name" value="RAB6A-GEF COMPLEX PARTNER PROTEIN 1"/>
    <property type="match status" value="1"/>
</dbReference>
<dbReference type="PANTHER" id="PTHR22746:SF10">
    <property type="entry name" value="GUANINE NUCLEOTIDE EXCHANGE FACTOR SUBUNIT RIC1"/>
    <property type="match status" value="1"/>
</dbReference>
<dbReference type="GO" id="GO:0006886">
    <property type="term" value="P:intracellular protein transport"/>
    <property type="evidence" value="ECO:0007669"/>
    <property type="project" value="InterPro"/>
</dbReference>
<accession>X6NMB1</accession>
<protein>
    <submittedName>
        <fullName evidence="2">Uncharacterized protein</fullName>
    </submittedName>
</protein>
<dbReference type="AlphaFoldDB" id="X6NMB1"/>
<evidence type="ECO:0000256" key="1">
    <source>
        <dbReference type="SAM" id="Phobius"/>
    </source>
</evidence>
<comment type="caution">
    <text evidence="2">The sequence shown here is derived from an EMBL/GenBank/DDBJ whole genome shotgun (WGS) entry which is preliminary data.</text>
</comment>
<gene>
    <name evidence="2" type="ORF">RFI_10063</name>
</gene>
<evidence type="ECO:0000313" key="3">
    <source>
        <dbReference type="Proteomes" id="UP000023152"/>
    </source>
</evidence>
<dbReference type="Proteomes" id="UP000023152">
    <property type="component" value="Unassembled WGS sequence"/>
</dbReference>
<dbReference type="GO" id="GO:0042147">
    <property type="term" value="P:retrograde transport, endosome to Golgi"/>
    <property type="evidence" value="ECO:0007669"/>
    <property type="project" value="TreeGrafter"/>
</dbReference>
<dbReference type="GO" id="GO:0034066">
    <property type="term" value="C:Ric1-Rgp1 guanyl-nucleotide exchange factor complex"/>
    <property type="evidence" value="ECO:0007669"/>
    <property type="project" value="InterPro"/>
</dbReference>
<organism evidence="2 3">
    <name type="scientific">Reticulomyxa filosa</name>
    <dbReference type="NCBI Taxonomy" id="46433"/>
    <lineage>
        <taxon>Eukaryota</taxon>
        <taxon>Sar</taxon>
        <taxon>Rhizaria</taxon>
        <taxon>Retaria</taxon>
        <taxon>Foraminifera</taxon>
        <taxon>Monothalamids</taxon>
        <taxon>Reticulomyxidae</taxon>
        <taxon>Reticulomyxa</taxon>
    </lineage>
</organism>
<keyword evidence="1" id="KW-0812">Transmembrane</keyword>
<feature type="transmembrane region" description="Helical" evidence="1">
    <location>
        <begin position="177"/>
        <end position="194"/>
    </location>
</feature>
<dbReference type="GO" id="GO:0005829">
    <property type="term" value="C:cytosol"/>
    <property type="evidence" value="ECO:0007669"/>
    <property type="project" value="TreeGrafter"/>
</dbReference>
<dbReference type="EMBL" id="ASPP01007481">
    <property type="protein sequence ID" value="ETO27068.1"/>
    <property type="molecule type" value="Genomic_DNA"/>
</dbReference>
<proteinExistence type="predicted"/>
<keyword evidence="1" id="KW-0472">Membrane</keyword>
<name>X6NMB1_RETFI</name>
<reference evidence="2 3" key="1">
    <citation type="journal article" date="2013" name="Curr. Biol.">
        <title>The Genome of the Foraminiferan Reticulomyxa filosa.</title>
        <authorList>
            <person name="Glockner G."/>
            <person name="Hulsmann N."/>
            <person name="Schleicher M."/>
            <person name="Noegel A.A."/>
            <person name="Eichinger L."/>
            <person name="Gallinger C."/>
            <person name="Pawlowski J."/>
            <person name="Sierra R."/>
            <person name="Euteneuer U."/>
            <person name="Pillet L."/>
            <person name="Moustafa A."/>
            <person name="Platzer M."/>
            <person name="Groth M."/>
            <person name="Szafranski K."/>
            <person name="Schliwa M."/>
        </authorList>
    </citation>
    <scope>NUCLEOTIDE SEQUENCE [LARGE SCALE GENOMIC DNA]</scope>
</reference>
<feature type="transmembrane region" description="Helical" evidence="1">
    <location>
        <begin position="152"/>
        <end position="170"/>
    </location>
</feature>
<keyword evidence="1" id="KW-1133">Transmembrane helix</keyword>
<sequence length="241" mass="27875">MLFFAGWPKIVPLKQSQVVDIETNPSKVWTALLTKNRVSIWNFSSHQSLLLGYLTRMDLLKYGENRFILWAPTSSQIAVVTTRLCVYLYSIEEMDEQLIDCNDECTTSQQESLIPKISKIKILPKQFFHITKLPPLSTVARCAIILSNPVGLLFYLFILCQLILILLLLLSLSLTTIIIIIIFFFLIVLVFPIVCHLTPDTFVIATNRGQFIHVHWNGRVEVCHFKQAYFTFFLLFICLWE</sequence>